<dbReference type="AlphaFoldDB" id="A0A831TE43"/>
<gene>
    <name evidence="3" type="ORF">ENP34_03210</name>
</gene>
<name>A0A831TE43_9BACT</name>
<dbReference type="SMART" id="SM00305">
    <property type="entry name" value="HintC"/>
    <property type="match status" value="1"/>
</dbReference>
<feature type="compositionally biased region" description="Basic and acidic residues" evidence="1">
    <location>
        <begin position="211"/>
        <end position="220"/>
    </location>
</feature>
<evidence type="ECO:0000259" key="2">
    <source>
        <dbReference type="SMART" id="SM00305"/>
    </source>
</evidence>
<comment type="caution">
    <text evidence="3">The sequence shown here is derived from an EMBL/GenBank/DDBJ whole genome shotgun (WGS) entry which is preliminary data.</text>
</comment>
<accession>A0A831TE43</accession>
<dbReference type="EMBL" id="DSIY01000071">
    <property type="protein sequence ID" value="HEG90439.1"/>
    <property type="molecule type" value="Genomic_DNA"/>
</dbReference>
<evidence type="ECO:0000313" key="3">
    <source>
        <dbReference type="EMBL" id="HEG90439.1"/>
    </source>
</evidence>
<protein>
    <recommendedName>
        <fullName evidence="2">Hint domain-containing protein</fullName>
    </recommendedName>
</protein>
<dbReference type="InterPro" id="IPR029063">
    <property type="entry name" value="SAM-dependent_MTases_sf"/>
</dbReference>
<evidence type="ECO:0000256" key="1">
    <source>
        <dbReference type="SAM" id="MobiDB-lite"/>
    </source>
</evidence>
<dbReference type="NCBIfam" id="TIGR01443">
    <property type="entry name" value="intein_Cterm"/>
    <property type="match status" value="1"/>
</dbReference>
<feature type="compositionally biased region" description="Low complexity" evidence="1">
    <location>
        <begin position="188"/>
        <end position="201"/>
    </location>
</feature>
<dbReference type="Gene3D" id="3.40.50.150">
    <property type="entry name" value="Vaccinia Virus protein VP39"/>
    <property type="match status" value="1"/>
</dbReference>
<dbReference type="CDD" id="cd00081">
    <property type="entry name" value="Hint"/>
    <property type="match status" value="1"/>
</dbReference>
<reference evidence="3" key="1">
    <citation type="journal article" date="2020" name="mSystems">
        <title>Genome- and Community-Level Interaction Insights into Carbon Utilization and Element Cycling Functions of Hydrothermarchaeota in Hydrothermal Sediment.</title>
        <authorList>
            <person name="Zhou Z."/>
            <person name="Liu Y."/>
            <person name="Xu W."/>
            <person name="Pan J."/>
            <person name="Luo Z.H."/>
            <person name="Li M."/>
        </authorList>
    </citation>
    <scope>NUCLEOTIDE SEQUENCE [LARGE SCALE GENOMIC DNA]</scope>
    <source>
        <strain evidence="3">SpSt-210</strain>
    </source>
</reference>
<proteinExistence type="predicted"/>
<dbReference type="PROSITE" id="PS50818">
    <property type="entry name" value="INTEIN_C_TER"/>
    <property type="match status" value="1"/>
</dbReference>
<dbReference type="InterPro" id="IPR036844">
    <property type="entry name" value="Hint_dom_sf"/>
</dbReference>
<organism evidence="3">
    <name type="scientific">Thermorudis peleae</name>
    <dbReference type="NCBI Taxonomy" id="1382356"/>
    <lineage>
        <taxon>Bacteria</taxon>
        <taxon>Pseudomonadati</taxon>
        <taxon>Thermomicrobiota</taxon>
        <taxon>Thermomicrobia</taxon>
        <taxon>Thermomicrobia incertae sedis</taxon>
        <taxon>Thermorudis</taxon>
    </lineage>
</organism>
<dbReference type="InterPro" id="IPR030934">
    <property type="entry name" value="Intein_C"/>
</dbReference>
<feature type="domain" description="Hint" evidence="2">
    <location>
        <begin position="59"/>
        <end position="105"/>
    </location>
</feature>
<dbReference type="InterPro" id="IPR003586">
    <property type="entry name" value="Hint_dom_C"/>
</dbReference>
<sequence length="220" mass="24638">MQSLGLSVLRFSNREVFTNLEGVLEAITIVLDQTEPSERHDREWRRADSLTVGDVVYFGPELRPVEVTCLSYEQTEEEVYDLEVEGAHSFVTEMCAVHNCGSGTTAYGAEKWGRRWIICDTSRVAVAIARQRLMTAKFDYYELKDTERGPAGGFVYQTVPHITLESIARNSKIDEIARGTSRRSIPLTTSSTRRSAPSSRSGRCPALCSSRSDECSRRTA</sequence>
<dbReference type="SUPFAM" id="SSF53335">
    <property type="entry name" value="S-adenosyl-L-methionine-dependent methyltransferases"/>
    <property type="match status" value="1"/>
</dbReference>
<dbReference type="SUPFAM" id="SSF51294">
    <property type="entry name" value="Hedgehog/intein (Hint) domain"/>
    <property type="match status" value="1"/>
</dbReference>
<feature type="region of interest" description="Disordered" evidence="1">
    <location>
        <begin position="178"/>
        <end position="220"/>
    </location>
</feature>
<dbReference type="Gene3D" id="2.170.16.10">
    <property type="entry name" value="Hedgehog/Intein (Hint) domain"/>
    <property type="match status" value="1"/>
</dbReference>